<dbReference type="NCBIfam" id="NF037959">
    <property type="entry name" value="MFS_SpdSyn"/>
    <property type="match status" value="1"/>
</dbReference>
<evidence type="ECO:0000259" key="5">
    <source>
        <dbReference type="PROSITE" id="PS51006"/>
    </source>
</evidence>
<feature type="transmembrane region" description="Helical" evidence="4">
    <location>
        <begin position="164"/>
        <end position="182"/>
    </location>
</feature>
<dbReference type="Proteomes" id="UP000693672">
    <property type="component" value="Unassembled WGS sequence"/>
</dbReference>
<dbReference type="PANTHER" id="PTHR43317:SF1">
    <property type="entry name" value="THERMOSPERMINE SYNTHASE ACAULIS5"/>
    <property type="match status" value="1"/>
</dbReference>
<dbReference type="EC" id="2.5.1.16" evidence="6"/>
<protein>
    <submittedName>
        <fullName evidence="6">Polyamine aminopropyltransferase</fullName>
        <ecNumber evidence="6">2.5.1.16</ecNumber>
    </submittedName>
</protein>
<evidence type="ECO:0000256" key="4">
    <source>
        <dbReference type="SAM" id="Phobius"/>
    </source>
</evidence>
<keyword evidence="4" id="KW-0472">Membrane</keyword>
<feature type="active site" description="Proton acceptor" evidence="3">
    <location>
        <position position="350"/>
    </location>
</feature>
<feature type="transmembrane region" description="Helical" evidence="4">
    <location>
        <begin position="138"/>
        <end position="158"/>
    </location>
</feature>
<sequence>MIALILFLASYVYMGFEMLASRILGPYFGSGITVWACIISVFLIGSSIGYLLGGRTADLQGNRRWIRIYLLWAAVSVSISWPLSRLTLPLLSEEVTMASILLQTSLLFLIPSILSSAAIPGLMKLGIGERTEGVKIGIYHMVVSVGSVAGTLITTFYMLPGMRLQHIVIGFALIYFLSWFMMEVKWYKLCLFAIAFIPLLDIGGARLGDNPIKDHVSTPYHDIFITESSEYNGQPGDYVFMQFDTHALQGAIDKNDRNNILFSYIRETLHIADTYAPQAHNIFMIGHGAGILTNALEQSGKTIEVAELDPQVLELSRKYFGYAGDRVAIGDGRVLLNEKQDSRYDMIVLDAFKAEGVPFHLLTRDFFQLVQRKLKPSGLVVINMIGAIEGDSLIEDVTATTGSVFGSVKTIARYDDKQMDQNILYLLSQQPLASVKTSEYMEVTTRAGNIITDQSIPNRKLQ</sequence>
<keyword evidence="4" id="KW-0812">Transmembrane</keyword>
<dbReference type="RefSeq" id="WP_218091535.1">
    <property type="nucleotide sequence ID" value="NZ_CAJVAS010000005.1"/>
</dbReference>
<feature type="domain" description="PABS" evidence="5">
    <location>
        <begin position="196"/>
        <end position="434"/>
    </location>
</feature>
<comment type="caution">
    <text evidence="6">The sequence shown here is derived from an EMBL/GenBank/DDBJ whole genome shotgun (WGS) entry which is preliminary data.</text>
</comment>
<feature type="transmembrane region" description="Helical" evidence="4">
    <location>
        <begin position="32"/>
        <end position="53"/>
    </location>
</feature>
<gene>
    <name evidence="6" type="primary">speE_2</name>
    <name evidence="6" type="ORF">PAESOLCIP111_01745</name>
</gene>
<evidence type="ECO:0000313" key="6">
    <source>
        <dbReference type="EMBL" id="CAG7614766.1"/>
    </source>
</evidence>
<reference evidence="6" key="1">
    <citation type="submission" date="2021-06" db="EMBL/GenBank/DDBJ databases">
        <authorList>
            <person name="Criscuolo A."/>
        </authorList>
    </citation>
    <scope>NUCLEOTIDE SEQUENCE</scope>
    <source>
        <strain evidence="6">CIP111600</strain>
    </source>
</reference>
<name>A0A916NHJ7_9BACL</name>
<organism evidence="6 7">
    <name type="scientific">Paenibacillus solanacearum</name>
    <dbReference type="NCBI Taxonomy" id="2048548"/>
    <lineage>
        <taxon>Bacteria</taxon>
        <taxon>Bacillati</taxon>
        <taxon>Bacillota</taxon>
        <taxon>Bacilli</taxon>
        <taxon>Bacillales</taxon>
        <taxon>Paenibacillaceae</taxon>
        <taxon>Paenibacillus</taxon>
    </lineage>
</organism>
<evidence type="ECO:0000256" key="2">
    <source>
        <dbReference type="ARBA" id="ARBA00023115"/>
    </source>
</evidence>
<keyword evidence="2 3" id="KW-0620">Polyamine biosynthesis</keyword>
<dbReference type="Pfam" id="PF01564">
    <property type="entry name" value="Spermine_synth"/>
    <property type="match status" value="1"/>
</dbReference>
<feature type="transmembrane region" description="Helical" evidence="4">
    <location>
        <begin position="65"/>
        <end position="83"/>
    </location>
</feature>
<dbReference type="EMBL" id="CAJVAS010000005">
    <property type="protein sequence ID" value="CAG7614766.1"/>
    <property type="molecule type" value="Genomic_DNA"/>
</dbReference>
<evidence type="ECO:0000313" key="7">
    <source>
        <dbReference type="Proteomes" id="UP000693672"/>
    </source>
</evidence>
<accession>A0A916NHJ7</accession>
<dbReference type="GO" id="GO:0006596">
    <property type="term" value="P:polyamine biosynthetic process"/>
    <property type="evidence" value="ECO:0007669"/>
    <property type="project" value="UniProtKB-UniRule"/>
</dbReference>
<proteinExistence type="predicted"/>
<keyword evidence="1 3" id="KW-0808">Transferase</keyword>
<dbReference type="GO" id="GO:0004766">
    <property type="term" value="F:spermidine synthase activity"/>
    <property type="evidence" value="ECO:0007669"/>
    <property type="project" value="UniProtKB-EC"/>
</dbReference>
<dbReference type="PANTHER" id="PTHR43317">
    <property type="entry name" value="THERMOSPERMINE SYNTHASE ACAULIS5"/>
    <property type="match status" value="1"/>
</dbReference>
<dbReference type="InterPro" id="IPR030374">
    <property type="entry name" value="PABS"/>
</dbReference>
<keyword evidence="7" id="KW-1185">Reference proteome</keyword>
<dbReference type="AlphaFoldDB" id="A0A916NHJ7"/>
<keyword evidence="4" id="KW-1133">Transmembrane helix</keyword>
<feature type="transmembrane region" description="Helical" evidence="4">
    <location>
        <begin position="189"/>
        <end position="208"/>
    </location>
</feature>
<evidence type="ECO:0000256" key="1">
    <source>
        <dbReference type="ARBA" id="ARBA00022679"/>
    </source>
</evidence>
<feature type="transmembrane region" description="Helical" evidence="4">
    <location>
        <begin position="95"/>
        <end position="117"/>
    </location>
</feature>
<dbReference type="PROSITE" id="PS51006">
    <property type="entry name" value="PABS_2"/>
    <property type="match status" value="1"/>
</dbReference>
<evidence type="ECO:0000256" key="3">
    <source>
        <dbReference type="PROSITE-ProRule" id="PRU00354"/>
    </source>
</evidence>